<reference evidence="2 3" key="1">
    <citation type="submission" date="2019-06" db="EMBL/GenBank/DDBJ databases">
        <authorList>
            <person name="Livingstone P."/>
            <person name="Whitworth D."/>
        </authorList>
    </citation>
    <scope>NUCLEOTIDE SEQUENCE [LARGE SCALE GENOMIC DNA]</scope>
    <source>
        <strain evidence="2 3">AM401</strain>
    </source>
</reference>
<keyword evidence="1" id="KW-0812">Transmembrane</keyword>
<proteinExistence type="predicted"/>
<keyword evidence="1" id="KW-1133">Transmembrane helix</keyword>
<gene>
    <name evidence="2" type="ORF">FJV41_28995</name>
</gene>
<dbReference type="EMBL" id="VIFM01000138">
    <property type="protein sequence ID" value="TQF12473.1"/>
    <property type="molecule type" value="Genomic_DNA"/>
</dbReference>
<sequence length="70" mass="7670">MNGSAQQGFGYRARRTFIRLLVFFLILGLGGGVVFLLSQLNSRTFTLAPVDGQLVVMKGRMAPMGCLLYT</sequence>
<name>A0A540WTZ3_9BACT</name>
<feature type="transmembrane region" description="Helical" evidence="1">
    <location>
        <begin position="20"/>
        <end position="40"/>
    </location>
</feature>
<accession>A0A540WTZ3</accession>
<feature type="non-terminal residue" evidence="2">
    <location>
        <position position="70"/>
    </location>
</feature>
<protein>
    <submittedName>
        <fullName evidence="2">IF-2 protein</fullName>
    </submittedName>
</protein>
<evidence type="ECO:0000313" key="2">
    <source>
        <dbReference type="EMBL" id="TQF12473.1"/>
    </source>
</evidence>
<comment type="caution">
    <text evidence="2">The sequence shown here is derived from an EMBL/GenBank/DDBJ whole genome shotgun (WGS) entry which is preliminary data.</text>
</comment>
<evidence type="ECO:0000256" key="1">
    <source>
        <dbReference type="SAM" id="Phobius"/>
    </source>
</evidence>
<keyword evidence="1" id="KW-0472">Membrane</keyword>
<dbReference type="Proteomes" id="UP000315369">
    <property type="component" value="Unassembled WGS sequence"/>
</dbReference>
<evidence type="ECO:0000313" key="3">
    <source>
        <dbReference type="Proteomes" id="UP000315369"/>
    </source>
</evidence>
<keyword evidence="3" id="KW-1185">Reference proteome</keyword>
<dbReference type="AlphaFoldDB" id="A0A540WTZ3"/>
<organism evidence="2 3">
    <name type="scientific">Myxococcus llanfairpwllgwyngyllgogerychwyrndrobwllllantysiliogogogochensis</name>
    <dbReference type="NCBI Taxonomy" id="2590453"/>
    <lineage>
        <taxon>Bacteria</taxon>
        <taxon>Pseudomonadati</taxon>
        <taxon>Myxococcota</taxon>
        <taxon>Myxococcia</taxon>
        <taxon>Myxococcales</taxon>
        <taxon>Cystobacterineae</taxon>
        <taxon>Myxococcaceae</taxon>
        <taxon>Myxococcus</taxon>
    </lineage>
</organism>